<feature type="transmembrane region" description="Helical" evidence="7">
    <location>
        <begin position="130"/>
        <end position="156"/>
    </location>
</feature>
<evidence type="ECO:0000256" key="4">
    <source>
        <dbReference type="ARBA" id="ARBA00022692"/>
    </source>
</evidence>
<comment type="subcellular location">
    <subcellularLocation>
        <location evidence="1">Membrane</location>
        <topology evidence="1">Multi-pass membrane protein</topology>
    </subcellularLocation>
</comment>
<dbReference type="InterPro" id="IPR037185">
    <property type="entry name" value="EmrE-like"/>
</dbReference>
<dbReference type="PANTHER" id="PTHR31326:SF1">
    <property type="entry name" value="PROTEIN CLT2, CHLOROPLASTIC"/>
    <property type="match status" value="1"/>
</dbReference>
<keyword evidence="5 7" id="KW-1133">Transmembrane helix</keyword>
<dbReference type="PANTHER" id="PTHR31326">
    <property type="entry name" value="PROTEIN CLT2, CHLOROPLASTIC"/>
    <property type="match status" value="1"/>
</dbReference>
<evidence type="ECO:0000256" key="1">
    <source>
        <dbReference type="ARBA" id="ARBA00004141"/>
    </source>
</evidence>
<dbReference type="SUPFAM" id="SSF103481">
    <property type="entry name" value="Multidrug resistance efflux transporter EmrE"/>
    <property type="match status" value="1"/>
</dbReference>
<proteinExistence type="inferred from homology"/>
<dbReference type="OMA" id="IWTIRIP"/>
<keyword evidence="10" id="KW-1185">Reference proteome</keyword>
<organism evidence="8">
    <name type="scientific">Guillardia theta (strain CCMP2712)</name>
    <name type="common">Cryptophyte</name>
    <dbReference type="NCBI Taxonomy" id="905079"/>
    <lineage>
        <taxon>Eukaryota</taxon>
        <taxon>Cryptophyceae</taxon>
        <taxon>Pyrenomonadales</taxon>
        <taxon>Geminigeraceae</taxon>
        <taxon>Guillardia</taxon>
    </lineage>
</organism>
<keyword evidence="6 7" id="KW-0472">Membrane</keyword>
<keyword evidence="3" id="KW-0813">Transport</keyword>
<dbReference type="Gene3D" id="1.10.3730.20">
    <property type="match status" value="1"/>
</dbReference>
<dbReference type="Pfam" id="PF08627">
    <property type="entry name" value="CRT-like"/>
    <property type="match status" value="1"/>
</dbReference>
<protein>
    <recommendedName>
        <fullName evidence="11">EamA domain-containing protein</fullName>
    </recommendedName>
</protein>
<feature type="transmembrane region" description="Helical" evidence="7">
    <location>
        <begin position="168"/>
        <end position="190"/>
    </location>
</feature>
<dbReference type="EMBL" id="JH992970">
    <property type="protein sequence ID" value="EKX53224.1"/>
    <property type="molecule type" value="Genomic_DNA"/>
</dbReference>
<feature type="transmembrane region" description="Helical" evidence="7">
    <location>
        <begin position="211"/>
        <end position="231"/>
    </location>
</feature>
<evidence type="ECO:0000256" key="3">
    <source>
        <dbReference type="ARBA" id="ARBA00022448"/>
    </source>
</evidence>
<evidence type="ECO:0000313" key="9">
    <source>
        <dbReference type="EnsemblProtists" id="EKX53224"/>
    </source>
</evidence>
<evidence type="ECO:0008006" key="11">
    <source>
        <dbReference type="Google" id="ProtNLM"/>
    </source>
</evidence>
<dbReference type="Proteomes" id="UP000011087">
    <property type="component" value="Unassembled WGS sequence"/>
</dbReference>
<evidence type="ECO:0000313" key="8">
    <source>
        <dbReference type="EMBL" id="EKX53224.1"/>
    </source>
</evidence>
<dbReference type="InterPro" id="IPR013936">
    <property type="entry name" value="CRT-like"/>
</dbReference>
<dbReference type="GeneID" id="17310081"/>
<evidence type="ECO:0000256" key="2">
    <source>
        <dbReference type="ARBA" id="ARBA00006690"/>
    </source>
</evidence>
<evidence type="ECO:0000256" key="6">
    <source>
        <dbReference type="ARBA" id="ARBA00023136"/>
    </source>
</evidence>
<dbReference type="HOGENOM" id="CLU_1021013_0_0_1"/>
<feature type="transmembrane region" description="Helical" evidence="7">
    <location>
        <begin position="98"/>
        <end position="118"/>
    </location>
</feature>
<reference evidence="10" key="2">
    <citation type="submission" date="2012-11" db="EMBL/GenBank/DDBJ databases">
        <authorList>
            <person name="Kuo A."/>
            <person name="Curtis B.A."/>
            <person name="Tanifuji G."/>
            <person name="Burki F."/>
            <person name="Gruber A."/>
            <person name="Irimia M."/>
            <person name="Maruyama S."/>
            <person name="Arias M.C."/>
            <person name="Ball S.G."/>
            <person name="Gile G.H."/>
            <person name="Hirakawa Y."/>
            <person name="Hopkins J.F."/>
            <person name="Rensing S.A."/>
            <person name="Schmutz J."/>
            <person name="Symeonidi A."/>
            <person name="Elias M."/>
            <person name="Eveleigh R.J."/>
            <person name="Herman E.K."/>
            <person name="Klute M.J."/>
            <person name="Nakayama T."/>
            <person name="Obornik M."/>
            <person name="Reyes-Prieto A."/>
            <person name="Armbrust E.V."/>
            <person name="Aves S.J."/>
            <person name="Beiko R.G."/>
            <person name="Coutinho P."/>
            <person name="Dacks J.B."/>
            <person name="Durnford D.G."/>
            <person name="Fast N.M."/>
            <person name="Green B.R."/>
            <person name="Grisdale C."/>
            <person name="Hempe F."/>
            <person name="Henrissat B."/>
            <person name="Hoppner M.P."/>
            <person name="Ishida K.-I."/>
            <person name="Kim E."/>
            <person name="Koreny L."/>
            <person name="Kroth P.G."/>
            <person name="Liu Y."/>
            <person name="Malik S.-B."/>
            <person name="Maier U.G."/>
            <person name="McRose D."/>
            <person name="Mock T."/>
            <person name="Neilson J.A."/>
            <person name="Onodera N.T."/>
            <person name="Poole A.M."/>
            <person name="Pritham E.J."/>
            <person name="Richards T.A."/>
            <person name="Rocap G."/>
            <person name="Roy S.W."/>
            <person name="Sarai C."/>
            <person name="Schaack S."/>
            <person name="Shirato S."/>
            <person name="Slamovits C.H."/>
            <person name="Spencer D.F."/>
            <person name="Suzuki S."/>
            <person name="Worden A.Z."/>
            <person name="Zauner S."/>
            <person name="Barry K."/>
            <person name="Bell C."/>
            <person name="Bharti A.K."/>
            <person name="Crow J.A."/>
            <person name="Grimwood J."/>
            <person name="Kramer R."/>
            <person name="Lindquist E."/>
            <person name="Lucas S."/>
            <person name="Salamov A."/>
            <person name="McFadden G.I."/>
            <person name="Lane C.E."/>
            <person name="Keeling P.J."/>
            <person name="Gray M.W."/>
            <person name="Grigoriev I.V."/>
            <person name="Archibald J.M."/>
        </authorList>
    </citation>
    <scope>NUCLEOTIDE SEQUENCE</scope>
    <source>
        <strain evidence="10">CCMP2712</strain>
    </source>
</reference>
<dbReference type="AlphaFoldDB" id="L1JY15"/>
<feature type="transmembrane region" description="Helical" evidence="7">
    <location>
        <begin position="237"/>
        <end position="256"/>
    </location>
</feature>
<evidence type="ECO:0000313" key="10">
    <source>
        <dbReference type="Proteomes" id="UP000011087"/>
    </source>
</evidence>
<name>L1JY15_GUITC</name>
<evidence type="ECO:0000256" key="5">
    <source>
        <dbReference type="ARBA" id="ARBA00022989"/>
    </source>
</evidence>
<reference evidence="9" key="3">
    <citation type="submission" date="2016-03" db="UniProtKB">
        <authorList>
            <consortium name="EnsemblProtists"/>
        </authorList>
    </citation>
    <scope>IDENTIFICATION</scope>
</reference>
<dbReference type="RefSeq" id="XP_005840204.1">
    <property type="nucleotide sequence ID" value="XM_005840147.1"/>
</dbReference>
<gene>
    <name evidence="8" type="ORF">GUITHDRAFT_132977</name>
</gene>
<feature type="transmembrane region" description="Helical" evidence="7">
    <location>
        <begin position="64"/>
        <end position="86"/>
    </location>
</feature>
<dbReference type="GO" id="GO:0016020">
    <property type="term" value="C:membrane"/>
    <property type="evidence" value="ECO:0007669"/>
    <property type="project" value="UniProtKB-SubCell"/>
</dbReference>
<comment type="similarity">
    <text evidence="2">Belongs to the CRT-like transporter family.</text>
</comment>
<sequence>MIQYARNNWNIFAIIGALEALTFLLALYSAARLPGSLISVIGQGGILWSVLFARLLLKKSFDKLQLLGVFVVLIGVLTCTVPQLPAGALVTQQHRIELWAYSGLYLLSSAFSAISFTLKEKCLKEGELDIIIVSCFGSLAQCIFTFLLLPLTLAIATSLPPQVYFQKGLAAFSGATHSCMPWLFFAYMIANLSLNLSGIALTKRGGAVGTFVIGTVLVPITSLVFCLNIPLLGASRFSWIFVGGLVFTTAGSLLYNHQKVSGILRKGSGIQQE</sequence>
<accession>L1JY15</accession>
<dbReference type="KEGG" id="gtt:GUITHDRAFT_132977"/>
<keyword evidence="4 7" id="KW-0812">Transmembrane</keyword>
<evidence type="ECO:0000256" key="7">
    <source>
        <dbReference type="SAM" id="Phobius"/>
    </source>
</evidence>
<dbReference type="OrthoDB" id="416555at2759"/>
<dbReference type="EnsemblProtists" id="EKX53224">
    <property type="protein sequence ID" value="EKX53224"/>
    <property type="gene ID" value="GUITHDRAFT_132977"/>
</dbReference>
<feature type="transmembrane region" description="Helical" evidence="7">
    <location>
        <begin position="12"/>
        <end position="31"/>
    </location>
</feature>
<dbReference type="PaxDb" id="55529-EKX53224"/>
<feature type="transmembrane region" description="Helical" evidence="7">
    <location>
        <begin position="37"/>
        <end position="57"/>
    </location>
</feature>
<reference evidence="8 10" key="1">
    <citation type="journal article" date="2012" name="Nature">
        <title>Algal genomes reveal evolutionary mosaicism and the fate of nucleomorphs.</title>
        <authorList>
            <consortium name="DOE Joint Genome Institute"/>
            <person name="Curtis B.A."/>
            <person name="Tanifuji G."/>
            <person name="Burki F."/>
            <person name="Gruber A."/>
            <person name="Irimia M."/>
            <person name="Maruyama S."/>
            <person name="Arias M.C."/>
            <person name="Ball S.G."/>
            <person name="Gile G.H."/>
            <person name="Hirakawa Y."/>
            <person name="Hopkins J.F."/>
            <person name="Kuo A."/>
            <person name="Rensing S.A."/>
            <person name="Schmutz J."/>
            <person name="Symeonidi A."/>
            <person name="Elias M."/>
            <person name="Eveleigh R.J."/>
            <person name="Herman E.K."/>
            <person name="Klute M.J."/>
            <person name="Nakayama T."/>
            <person name="Obornik M."/>
            <person name="Reyes-Prieto A."/>
            <person name="Armbrust E.V."/>
            <person name="Aves S.J."/>
            <person name="Beiko R.G."/>
            <person name="Coutinho P."/>
            <person name="Dacks J.B."/>
            <person name="Durnford D.G."/>
            <person name="Fast N.M."/>
            <person name="Green B.R."/>
            <person name="Grisdale C.J."/>
            <person name="Hempel F."/>
            <person name="Henrissat B."/>
            <person name="Hoppner M.P."/>
            <person name="Ishida K."/>
            <person name="Kim E."/>
            <person name="Koreny L."/>
            <person name="Kroth P.G."/>
            <person name="Liu Y."/>
            <person name="Malik S.B."/>
            <person name="Maier U.G."/>
            <person name="McRose D."/>
            <person name="Mock T."/>
            <person name="Neilson J.A."/>
            <person name="Onodera N.T."/>
            <person name="Poole A.M."/>
            <person name="Pritham E.J."/>
            <person name="Richards T.A."/>
            <person name="Rocap G."/>
            <person name="Roy S.W."/>
            <person name="Sarai C."/>
            <person name="Schaack S."/>
            <person name="Shirato S."/>
            <person name="Slamovits C.H."/>
            <person name="Spencer D.F."/>
            <person name="Suzuki S."/>
            <person name="Worden A.Z."/>
            <person name="Zauner S."/>
            <person name="Barry K."/>
            <person name="Bell C."/>
            <person name="Bharti A.K."/>
            <person name="Crow J.A."/>
            <person name="Grimwood J."/>
            <person name="Kramer R."/>
            <person name="Lindquist E."/>
            <person name="Lucas S."/>
            <person name="Salamov A."/>
            <person name="McFadden G.I."/>
            <person name="Lane C.E."/>
            <person name="Keeling P.J."/>
            <person name="Gray M.W."/>
            <person name="Grigoriev I.V."/>
            <person name="Archibald J.M."/>
        </authorList>
    </citation>
    <scope>NUCLEOTIDE SEQUENCE</scope>
    <source>
        <strain evidence="8 10">CCMP2712</strain>
    </source>
</reference>